<dbReference type="EMBL" id="UINC01061493">
    <property type="protein sequence ID" value="SVB87125.1"/>
    <property type="molecule type" value="Genomic_DNA"/>
</dbReference>
<proteinExistence type="predicted"/>
<accession>A0A382HJ80</accession>
<evidence type="ECO:0000313" key="1">
    <source>
        <dbReference type="EMBL" id="SVB87125.1"/>
    </source>
</evidence>
<sequence>MKTGVFIGRYFPLAKGKITEITVTPVPSHYHKMVGRPAFADDIGNQRTEWLVRARTDSGTEGLTVANRFMQQFHGFDSSDGTIRGLISLLSETFIDRYVNEFLEVSDGQVVGVSSVHKEAF</sequence>
<dbReference type="AlphaFoldDB" id="A0A382HJ80"/>
<organism evidence="1">
    <name type="scientific">marine metagenome</name>
    <dbReference type="NCBI Taxonomy" id="408172"/>
    <lineage>
        <taxon>unclassified sequences</taxon>
        <taxon>metagenomes</taxon>
        <taxon>ecological metagenomes</taxon>
    </lineage>
</organism>
<protein>
    <submittedName>
        <fullName evidence="1">Uncharacterized protein</fullName>
    </submittedName>
</protein>
<gene>
    <name evidence="1" type="ORF">METZ01_LOCUS239979</name>
</gene>
<feature type="non-terminal residue" evidence="1">
    <location>
        <position position="121"/>
    </location>
</feature>
<name>A0A382HJ80_9ZZZZ</name>
<reference evidence="1" key="1">
    <citation type="submission" date="2018-05" db="EMBL/GenBank/DDBJ databases">
        <authorList>
            <person name="Lanie J.A."/>
            <person name="Ng W.-L."/>
            <person name="Kazmierczak K.M."/>
            <person name="Andrzejewski T.M."/>
            <person name="Davidsen T.M."/>
            <person name="Wayne K.J."/>
            <person name="Tettelin H."/>
            <person name="Glass J.I."/>
            <person name="Rusch D."/>
            <person name="Podicherti R."/>
            <person name="Tsui H.-C.T."/>
            <person name="Winkler M.E."/>
        </authorList>
    </citation>
    <scope>NUCLEOTIDE SEQUENCE</scope>
</reference>